<name>A0A1J4K443_9EUKA</name>
<protein>
    <recommendedName>
        <fullName evidence="2">H15 domain-containing protein</fullName>
    </recommendedName>
</protein>
<dbReference type="GO" id="GO:0000786">
    <property type="term" value="C:nucleosome"/>
    <property type="evidence" value="ECO:0007669"/>
    <property type="project" value="InterPro"/>
</dbReference>
<feature type="region of interest" description="Disordered" evidence="1">
    <location>
        <begin position="1"/>
        <end position="90"/>
    </location>
</feature>
<dbReference type="PROSITE" id="PS51504">
    <property type="entry name" value="H15"/>
    <property type="match status" value="1"/>
</dbReference>
<dbReference type="AlphaFoldDB" id="A0A1J4K443"/>
<keyword evidence="4" id="KW-1185">Reference proteome</keyword>
<reference evidence="3" key="1">
    <citation type="submission" date="2016-10" db="EMBL/GenBank/DDBJ databases">
        <authorList>
            <person name="Benchimol M."/>
            <person name="Almeida L.G."/>
            <person name="Vasconcelos A.T."/>
            <person name="Perreira-Neves A."/>
            <person name="Rosa I.A."/>
            <person name="Tasca T."/>
            <person name="Bogo M.R."/>
            <person name="de Souza W."/>
        </authorList>
    </citation>
    <scope>NUCLEOTIDE SEQUENCE [LARGE SCALE GENOMIC DNA]</scope>
    <source>
        <strain evidence="3">K</strain>
    </source>
</reference>
<proteinExistence type="predicted"/>
<gene>
    <name evidence="3" type="ORF">TRFO_25946</name>
</gene>
<feature type="compositionally biased region" description="Basic and acidic residues" evidence="1">
    <location>
        <begin position="67"/>
        <end position="85"/>
    </location>
</feature>
<evidence type="ECO:0000256" key="1">
    <source>
        <dbReference type="SAM" id="MobiDB-lite"/>
    </source>
</evidence>
<organism evidence="3 4">
    <name type="scientific">Tritrichomonas foetus</name>
    <dbReference type="NCBI Taxonomy" id="1144522"/>
    <lineage>
        <taxon>Eukaryota</taxon>
        <taxon>Metamonada</taxon>
        <taxon>Parabasalia</taxon>
        <taxon>Tritrichomonadida</taxon>
        <taxon>Tritrichomonadidae</taxon>
        <taxon>Tritrichomonas</taxon>
    </lineage>
</organism>
<comment type="caution">
    <text evidence="3">The sequence shown here is derived from an EMBL/GenBank/DDBJ whole genome shotgun (WGS) entry which is preliminary data.</text>
</comment>
<accession>A0A1J4K443</accession>
<dbReference type="GeneID" id="94839359"/>
<sequence>MTNPEETTTVEEKTKPKKSPVKKTSTKVTQKKSPKKVVAKATKKTTTKKAAKPAKKTEKKSVKKASVKKEAKKTTTKKVEKKSSESKTSLSSYEKYVIEAIQAQQTEDKKWVGMNSISTYIKTYFSEVKVGSVAKHARAAAEKLQDKGVLKAKKNSFAFAAKGAKYADKKVETKDPVRDLSKKPVEKEEKFNQVVIQRSGRVSVKRFELPKPVSRKK</sequence>
<evidence type="ECO:0000259" key="2">
    <source>
        <dbReference type="PROSITE" id="PS51504"/>
    </source>
</evidence>
<dbReference type="InterPro" id="IPR005818">
    <property type="entry name" value="Histone_H1/H5_H15"/>
</dbReference>
<evidence type="ECO:0000313" key="4">
    <source>
        <dbReference type="Proteomes" id="UP000179807"/>
    </source>
</evidence>
<dbReference type="Proteomes" id="UP000179807">
    <property type="component" value="Unassembled WGS sequence"/>
</dbReference>
<evidence type="ECO:0000313" key="3">
    <source>
        <dbReference type="EMBL" id="OHT06151.1"/>
    </source>
</evidence>
<feature type="domain" description="H15" evidence="2">
    <location>
        <begin position="89"/>
        <end position="161"/>
    </location>
</feature>
<dbReference type="RefSeq" id="XP_068359287.1">
    <property type="nucleotide sequence ID" value="XM_068504655.1"/>
</dbReference>
<dbReference type="GO" id="GO:0006334">
    <property type="term" value="P:nucleosome assembly"/>
    <property type="evidence" value="ECO:0007669"/>
    <property type="project" value="InterPro"/>
</dbReference>
<dbReference type="VEuPathDB" id="TrichDB:TRFO_25946"/>
<dbReference type="GO" id="GO:0003677">
    <property type="term" value="F:DNA binding"/>
    <property type="evidence" value="ECO:0007669"/>
    <property type="project" value="InterPro"/>
</dbReference>
<dbReference type="EMBL" id="MLAK01000735">
    <property type="protein sequence ID" value="OHT06151.1"/>
    <property type="molecule type" value="Genomic_DNA"/>
</dbReference>
<feature type="compositionally biased region" description="Basic residues" evidence="1">
    <location>
        <begin position="15"/>
        <end position="54"/>
    </location>
</feature>